<dbReference type="EMBL" id="BAAARE010000011">
    <property type="protein sequence ID" value="GAA2487223.1"/>
    <property type="molecule type" value="Genomic_DNA"/>
</dbReference>
<comment type="caution">
    <text evidence="2">The sequence shown here is derived from an EMBL/GenBank/DDBJ whole genome shotgun (WGS) entry which is preliminary data.</text>
</comment>
<sequence>MSTSPGPFASPESAALRPIQMVSVAVGMGALMLSAVRIVVDPSAPMPSPWAVGIVLATLVASATLIRYVGYAVPALPHGLPRENAETTSLRYFTSTTTLRTALCEAPVLVAFACSFAFTPHSWLPLLIALPGGLALFWIHGWPSARTAAAVEAGLEADGAESWLSEALGFR</sequence>
<reference evidence="2 3" key="1">
    <citation type="journal article" date="2019" name="Int. J. Syst. Evol. Microbiol.">
        <title>The Global Catalogue of Microorganisms (GCM) 10K type strain sequencing project: providing services to taxonomists for standard genome sequencing and annotation.</title>
        <authorList>
            <consortium name="The Broad Institute Genomics Platform"/>
            <consortium name="The Broad Institute Genome Sequencing Center for Infectious Disease"/>
            <person name="Wu L."/>
            <person name="Ma J."/>
        </authorList>
    </citation>
    <scope>NUCLEOTIDE SEQUENCE [LARGE SCALE GENOMIC DNA]</scope>
    <source>
        <strain evidence="2 3">JCM 16259</strain>
    </source>
</reference>
<proteinExistence type="predicted"/>
<feature type="transmembrane region" description="Helical" evidence="1">
    <location>
        <begin position="52"/>
        <end position="73"/>
    </location>
</feature>
<accession>A0ABN3LMY1</accession>
<evidence type="ECO:0000313" key="3">
    <source>
        <dbReference type="Proteomes" id="UP001500730"/>
    </source>
</evidence>
<dbReference type="Proteomes" id="UP001500730">
    <property type="component" value="Unassembled WGS sequence"/>
</dbReference>
<protein>
    <submittedName>
        <fullName evidence="2">Uncharacterized protein</fullName>
    </submittedName>
</protein>
<gene>
    <name evidence="2" type="ORF">GCM10009858_26450</name>
</gene>
<keyword evidence="1" id="KW-0812">Transmembrane</keyword>
<keyword evidence="3" id="KW-1185">Reference proteome</keyword>
<feature type="transmembrane region" description="Helical" evidence="1">
    <location>
        <begin position="20"/>
        <end position="40"/>
    </location>
</feature>
<organism evidence="2 3">
    <name type="scientific">Terrabacter carboxydivorans</name>
    <dbReference type="NCBI Taxonomy" id="619730"/>
    <lineage>
        <taxon>Bacteria</taxon>
        <taxon>Bacillati</taxon>
        <taxon>Actinomycetota</taxon>
        <taxon>Actinomycetes</taxon>
        <taxon>Micrococcales</taxon>
        <taxon>Intrasporangiaceae</taxon>
        <taxon>Terrabacter</taxon>
    </lineage>
</organism>
<name>A0ABN3LMY1_9MICO</name>
<feature type="transmembrane region" description="Helical" evidence="1">
    <location>
        <begin position="122"/>
        <end position="139"/>
    </location>
</feature>
<keyword evidence="1" id="KW-0472">Membrane</keyword>
<evidence type="ECO:0000313" key="2">
    <source>
        <dbReference type="EMBL" id="GAA2487223.1"/>
    </source>
</evidence>
<evidence type="ECO:0000256" key="1">
    <source>
        <dbReference type="SAM" id="Phobius"/>
    </source>
</evidence>
<dbReference type="RefSeq" id="WP_344255393.1">
    <property type="nucleotide sequence ID" value="NZ_BAAARE010000011.1"/>
</dbReference>
<keyword evidence="1" id="KW-1133">Transmembrane helix</keyword>